<sequence length="449" mass="50370">MGFEEYDNVHGAYTFQALIIIVTNISDIITKSTKYYRTVGNREVVGRAIEEGGRPDRTIVSREVVGRAVDEGGRPAPELLPSVLSSSSCSYHCFLSTQAKGYLRYGTEAFRAEVLEVTDGSANPCILAGYEGSYTYSGVEYAVYPPKSGPSYDACREIVLEALKLKAPCSYHNCSFGGVWDGGRGSGQRTIYATSSFYYLPRDVGIVDPKSPNAIVRPVDLENLVKGACGKTFEDAKSSYPLLSEERVPFVCMDITYMYALLIDGLGLDPEQEFTLADKIEYEDALVETAWPLGTAIEAISSVPKFERFMYFICVEDRELKLEAGRCVEDGEAKLEACVYSVPEVFIQFHCLEEIELWDVRIQLRCSVRRKLYSIQVCLIRFQAFASPWVEVAEVKPTLFQPYTEVFRIQRFRECEVIYRRWAMLGAFSVLAVEALTGVAWQDTGKVLF</sequence>
<dbReference type="STRING" id="3914.A0A0L9U6T7"/>
<keyword evidence="2" id="KW-0378">Hydrolase</keyword>
<dbReference type="GO" id="GO:0009134">
    <property type="term" value="P:nucleoside diphosphate catabolic process"/>
    <property type="evidence" value="ECO:0007669"/>
    <property type="project" value="TreeGrafter"/>
</dbReference>
<dbReference type="Gene3D" id="3.30.420.150">
    <property type="entry name" value="Exopolyphosphatase. Domain 2"/>
    <property type="match status" value="1"/>
</dbReference>
<name>A0A0L9U6T7_PHAAN</name>
<proteinExistence type="inferred from homology"/>
<evidence type="ECO:0000313" key="3">
    <source>
        <dbReference type="EMBL" id="KOM38510.1"/>
    </source>
</evidence>
<dbReference type="SUPFAM" id="SSF103511">
    <property type="entry name" value="Chlorophyll a-b binding protein"/>
    <property type="match status" value="1"/>
</dbReference>
<dbReference type="GO" id="GO:0009507">
    <property type="term" value="C:chloroplast"/>
    <property type="evidence" value="ECO:0007669"/>
    <property type="project" value="UniProtKB-SubCell"/>
</dbReference>
<comment type="similarity">
    <text evidence="1">Belongs to the GDA1/CD39 NTPase family.</text>
</comment>
<evidence type="ECO:0008006" key="5">
    <source>
        <dbReference type="Google" id="ProtNLM"/>
    </source>
</evidence>
<dbReference type="PANTHER" id="PTHR11782:SF80">
    <property type="entry name" value="GDA1_CD39 NUCLEOSIDE PHOSPHATASE FAMILY PROTEIN"/>
    <property type="match status" value="1"/>
</dbReference>
<evidence type="ECO:0000313" key="4">
    <source>
        <dbReference type="Proteomes" id="UP000053144"/>
    </source>
</evidence>
<dbReference type="EMBL" id="CM003373">
    <property type="protein sequence ID" value="KOM38510.1"/>
    <property type="molecule type" value="Genomic_DNA"/>
</dbReference>
<dbReference type="PANTHER" id="PTHR11782">
    <property type="entry name" value="ADENOSINE/GUANOSINE DIPHOSPHATASE"/>
    <property type="match status" value="1"/>
</dbReference>
<dbReference type="Gramene" id="KOM38510">
    <property type="protein sequence ID" value="KOM38510"/>
    <property type="gene ID" value="LR48_Vigan03g189200"/>
</dbReference>
<dbReference type="GO" id="GO:0016020">
    <property type="term" value="C:membrane"/>
    <property type="evidence" value="ECO:0007669"/>
    <property type="project" value="UniProtKB-SubCell"/>
</dbReference>
<gene>
    <name evidence="3" type="ORF">LR48_Vigan03g189200</name>
</gene>
<organism evidence="3 4">
    <name type="scientific">Phaseolus angularis</name>
    <name type="common">Azuki bean</name>
    <name type="synonym">Vigna angularis</name>
    <dbReference type="NCBI Taxonomy" id="3914"/>
    <lineage>
        <taxon>Eukaryota</taxon>
        <taxon>Viridiplantae</taxon>
        <taxon>Streptophyta</taxon>
        <taxon>Embryophyta</taxon>
        <taxon>Tracheophyta</taxon>
        <taxon>Spermatophyta</taxon>
        <taxon>Magnoliopsida</taxon>
        <taxon>eudicotyledons</taxon>
        <taxon>Gunneridae</taxon>
        <taxon>Pentapetalae</taxon>
        <taxon>rosids</taxon>
        <taxon>fabids</taxon>
        <taxon>Fabales</taxon>
        <taxon>Fabaceae</taxon>
        <taxon>Papilionoideae</taxon>
        <taxon>50 kb inversion clade</taxon>
        <taxon>NPAAA clade</taxon>
        <taxon>indigoferoid/millettioid clade</taxon>
        <taxon>Phaseoleae</taxon>
        <taxon>Vigna</taxon>
    </lineage>
</organism>
<dbReference type="InterPro" id="IPR000407">
    <property type="entry name" value="GDA1_CD39_NTPase"/>
</dbReference>
<dbReference type="Proteomes" id="UP000053144">
    <property type="component" value="Chromosome 3"/>
</dbReference>
<protein>
    <recommendedName>
        <fullName evidence="5">Apyrase</fullName>
    </recommendedName>
</protein>
<dbReference type="Pfam" id="PF01150">
    <property type="entry name" value="GDA1_CD39"/>
    <property type="match status" value="1"/>
</dbReference>
<evidence type="ECO:0000256" key="2">
    <source>
        <dbReference type="ARBA" id="ARBA00022801"/>
    </source>
</evidence>
<dbReference type="AlphaFoldDB" id="A0A0L9U6T7"/>
<dbReference type="Gene3D" id="1.10.3460.10">
    <property type="entry name" value="Chlorophyll a/b binding protein domain"/>
    <property type="match status" value="1"/>
</dbReference>
<dbReference type="GO" id="GO:0017110">
    <property type="term" value="F:nucleoside diphosphate phosphatase activity"/>
    <property type="evidence" value="ECO:0007669"/>
    <property type="project" value="TreeGrafter"/>
</dbReference>
<evidence type="ECO:0000256" key="1">
    <source>
        <dbReference type="ARBA" id="ARBA00009283"/>
    </source>
</evidence>
<reference evidence="4" key="1">
    <citation type="journal article" date="2015" name="Proc. Natl. Acad. Sci. U.S.A.">
        <title>Genome sequencing of adzuki bean (Vigna angularis) provides insight into high starch and low fat accumulation and domestication.</title>
        <authorList>
            <person name="Yang K."/>
            <person name="Tian Z."/>
            <person name="Chen C."/>
            <person name="Luo L."/>
            <person name="Zhao B."/>
            <person name="Wang Z."/>
            <person name="Yu L."/>
            <person name="Li Y."/>
            <person name="Sun Y."/>
            <person name="Li W."/>
            <person name="Chen Y."/>
            <person name="Li Y."/>
            <person name="Zhang Y."/>
            <person name="Ai D."/>
            <person name="Zhao J."/>
            <person name="Shang C."/>
            <person name="Ma Y."/>
            <person name="Wu B."/>
            <person name="Wang M."/>
            <person name="Gao L."/>
            <person name="Sun D."/>
            <person name="Zhang P."/>
            <person name="Guo F."/>
            <person name="Wang W."/>
            <person name="Li Y."/>
            <person name="Wang J."/>
            <person name="Varshney R.K."/>
            <person name="Wang J."/>
            <person name="Ling H.Q."/>
            <person name="Wan P."/>
        </authorList>
    </citation>
    <scope>NUCLEOTIDE SEQUENCE</scope>
    <source>
        <strain evidence="4">cv. Jingnong 6</strain>
    </source>
</reference>
<accession>A0A0L9U6T7</accession>